<dbReference type="GO" id="GO:0016020">
    <property type="term" value="C:membrane"/>
    <property type="evidence" value="ECO:0007669"/>
    <property type="project" value="InterPro"/>
</dbReference>
<comment type="caution">
    <text evidence="1">The sequence shown here is derived from an EMBL/GenBank/DDBJ whole genome shotgun (WGS) entry which is preliminary data.</text>
</comment>
<evidence type="ECO:0000313" key="2">
    <source>
        <dbReference type="Proteomes" id="UP000550707"/>
    </source>
</evidence>
<dbReference type="GO" id="GO:0016286">
    <property type="term" value="F:small conductance calcium-activated potassium channel activity"/>
    <property type="evidence" value="ECO:0007669"/>
    <property type="project" value="InterPro"/>
</dbReference>
<proteinExistence type="predicted"/>
<dbReference type="Proteomes" id="UP000550707">
    <property type="component" value="Unassembled WGS sequence"/>
</dbReference>
<sequence>MFSLALKCLISLSTIILLGLIIAYHTREVQVGALPFTRQAVAISFAWLSLSSPQKPPPKQPLG</sequence>
<evidence type="ECO:0000313" key="1">
    <source>
        <dbReference type="EMBL" id="KAF6413417.1"/>
    </source>
</evidence>
<dbReference type="Pfam" id="PF03530">
    <property type="entry name" value="SK_channel"/>
    <property type="match status" value="1"/>
</dbReference>
<keyword evidence="2" id="KW-1185">Reference proteome</keyword>
<dbReference type="EMBL" id="JACASF010000020">
    <property type="protein sequence ID" value="KAF6413417.1"/>
    <property type="molecule type" value="Genomic_DNA"/>
</dbReference>
<organism evidence="1 2">
    <name type="scientific">Molossus molossus</name>
    <name type="common">Pallas' mastiff bat</name>
    <name type="synonym">Vespertilio molossus</name>
    <dbReference type="NCBI Taxonomy" id="27622"/>
    <lineage>
        <taxon>Eukaryota</taxon>
        <taxon>Metazoa</taxon>
        <taxon>Chordata</taxon>
        <taxon>Craniata</taxon>
        <taxon>Vertebrata</taxon>
        <taxon>Euteleostomi</taxon>
        <taxon>Mammalia</taxon>
        <taxon>Eutheria</taxon>
        <taxon>Laurasiatheria</taxon>
        <taxon>Chiroptera</taxon>
        <taxon>Yangochiroptera</taxon>
        <taxon>Molossidae</taxon>
        <taxon>Molossus</taxon>
    </lineage>
</organism>
<dbReference type="AlphaFoldDB" id="A0A7J8CRC5"/>
<reference evidence="1 2" key="1">
    <citation type="journal article" date="2020" name="Nature">
        <title>Six reference-quality genomes reveal evolution of bat adaptations.</title>
        <authorList>
            <person name="Jebb D."/>
            <person name="Huang Z."/>
            <person name="Pippel M."/>
            <person name="Hughes G.M."/>
            <person name="Lavrichenko K."/>
            <person name="Devanna P."/>
            <person name="Winkler S."/>
            <person name="Jermiin L.S."/>
            <person name="Skirmuntt E.C."/>
            <person name="Katzourakis A."/>
            <person name="Burkitt-Gray L."/>
            <person name="Ray D.A."/>
            <person name="Sullivan K.A.M."/>
            <person name="Roscito J.G."/>
            <person name="Kirilenko B.M."/>
            <person name="Davalos L.M."/>
            <person name="Corthals A.P."/>
            <person name="Power M.L."/>
            <person name="Jones G."/>
            <person name="Ransome R.D."/>
            <person name="Dechmann D.K.N."/>
            <person name="Locatelli A.G."/>
            <person name="Puechmaille S.J."/>
            <person name="Fedrigo O."/>
            <person name="Jarvis E.D."/>
            <person name="Hiller M."/>
            <person name="Vernes S.C."/>
            <person name="Myers E.W."/>
            <person name="Teeling E.C."/>
        </authorList>
    </citation>
    <scope>NUCLEOTIDE SEQUENCE [LARGE SCALE GENOMIC DNA]</scope>
    <source>
        <strain evidence="1">MMolMol1</strain>
        <tissue evidence="1">Muscle</tissue>
    </source>
</reference>
<dbReference type="InterPro" id="IPR015449">
    <property type="entry name" value="K_chnl_Ca-activ_SK"/>
</dbReference>
<accession>A0A7J8CRC5</accession>
<protein>
    <submittedName>
        <fullName evidence="1">Potassium calcium-activated channel subfamily N member 3</fullName>
    </submittedName>
</protein>
<gene>
    <name evidence="1" type="ORF">HJG59_007170</name>
</gene>
<name>A0A7J8CRC5_MOLMO</name>